<gene>
    <name evidence="2" type="ORF">HannXRQ_Chr11g0329951</name>
</gene>
<name>A0A251TA29_HELAN</name>
<reference evidence="3" key="1">
    <citation type="journal article" date="2017" name="Nature">
        <title>The sunflower genome provides insights into oil metabolism, flowering and Asterid evolution.</title>
        <authorList>
            <person name="Badouin H."/>
            <person name="Gouzy J."/>
            <person name="Grassa C.J."/>
            <person name="Murat F."/>
            <person name="Staton S.E."/>
            <person name="Cottret L."/>
            <person name="Lelandais-Briere C."/>
            <person name="Owens G.L."/>
            <person name="Carrere S."/>
            <person name="Mayjonade B."/>
            <person name="Legrand L."/>
            <person name="Gill N."/>
            <person name="Kane N.C."/>
            <person name="Bowers J.E."/>
            <person name="Hubner S."/>
            <person name="Bellec A."/>
            <person name="Berard A."/>
            <person name="Berges H."/>
            <person name="Blanchet N."/>
            <person name="Boniface M.C."/>
            <person name="Brunel D."/>
            <person name="Catrice O."/>
            <person name="Chaidir N."/>
            <person name="Claudel C."/>
            <person name="Donnadieu C."/>
            <person name="Faraut T."/>
            <person name="Fievet G."/>
            <person name="Helmstetter N."/>
            <person name="King M."/>
            <person name="Knapp S.J."/>
            <person name="Lai Z."/>
            <person name="Le Paslier M.C."/>
            <person name="Lippi Y."/>
            <person name="Lorenzon L."/>
            <person name="Mandel J.R."/>
            <person name="Marage G."/>
            <person name="Marchand G."/>
            <person name="Marquand E."/>
            <person name="Bret-Mestries E."/>
            <person name="Morien E."/>
            <person name="Nambeesan S."/>
            <person name="Nguyen T."/>
            <person name="Pegot-Espagnet P."/>
            <person name="Pouilly N."/>
            <person name="Raftis F."/>
            <person name="Sallet E."/>
            <person name="Schiex T."/>
            <person name="Thomas J."/>
            <person name="Vandecasteele C."/>
            <person name="Vares D."/>
            <person name="Vear F."/>
            <person name="Vautrin S."/>
            <person name="Crespi M."/>
            <person name="Mangin B."/>
            <person name="Burke J.M."/>
            <person name="Salse J."/>
            <person name="Munos S."/>
            <person name="Vincourt P."/>
            <person name="Rieseberg L.H."/>
            <person name="Langlade N.B."/>
        </authorList>
    </citation>
    <scope>NUCLEOTIDE SEQUENCE [LARGE SCALE GENOMIC DNA]</scope>
    <source>
        <strain evidence="3">cv. SF193</strain>
    </source>
</reference>
<dbReference type="InParanoid" id="A0A251TA29"/>
<accession>A0A251TA29</accession>
<dbReference type="EMBL" id="CM007900">
    <property type="protein sequence ID" value="OTG07396.1"/>
    <property type="molecule type" value="Genomic_DNA"/>
</dbReference>
<evidence type="ECO:0000313" key="3">
    <source>
        <dbReference type="Proteomes" id="UP000215914"/>
    </source>
</evidence>
<proteinExistence type="predicted"/>
<dbReference type="Proteomes" id="UP000215914">
    <property type="component" value="Chromosome 11"/>
</dbReference>
<keyword evidence="1" id="KW-0812">Transmembrane</keyword>
<evidence type="ECO:0000313" key="2">
    <source>
        <dbReference type="EMBL" id="OTG07396.1"/>
    </source>
</evidence>
<organism evidence="2 3">
    <name type="scientific">Helianthus annuus</name>
    <name type="common">Common sunflower</name>
    <dbReference type="NCBI Taxonomy" id="4232"/>
    <lineage>
        <taxon>Eukaryota</taxon>
        <taxon>Viridiplantae</taxon>
        <taxon>Streptophyta</taxon>
        <taxon>Embryophyta</taxon>
        <taxon>Tracheophyta</taxon>
        <taxon>Spermatophyta</taxon>
        <taxon>Magnoliopsida</taxon>
        <taxon>eudicotyledons</taxon>
        <taxon>Gunneridae</taxon>
        <taxon>Pentapetalae</taxon>
        <taxon>asterids</taxon>
        <taxon>campanulids</taxon>
        <taxon>Asterales</taxon>
        <taxon>Asteraceae</taxon>
        <taxon>Asteroideae</taxon>
        <taxon>Heliantheae alliance</taxon>
        <taxon>Heliantheae</taxon>
        <taxon>Helianthus</taxon>
    </lineage>
</organism>
<sequence length="103" mass="11569">MYAFNLLKGHLSTQVAYYIVPLVSRVLVGLVSLPVRVNMQQQELHPHQGLLKTLSSWATSSVEEVASPGPGICIFQLYVSRYFPIFFFLSYEALTFLTKKSGV</sequence>
<keyword evidence="1" id="KW-0472">Membrane</keyword>
<protein>
    <submittedName>
        <fullName evidence="2">Putative aldolase-type TIM barrel</fullName>
    </submittedName>
</protein>
<keyword evidence="1" id="KW-1133">Transmembrane helix</keyword>
<dbReference type="AlphaFoldDB" id="A0A251TA29"/>
<feature type="transmembrane region" description="Helical" evidence="1">
    <location>
        <begin position="15"/>
        <end position="35"/>
    </location>
</feature>
<dbReference type="STRING" id="4232.A0A251TA29"/>
<keyword evidence="3" id="KW-1185">Reference proteome</keyword>
<evidence type="ECO:0000256" key="1">
    <source>
        <dbReference type="SAM" id="Phobius"/>
    </source>
</evidence>